<dbReference type="SUPFAM" id="SSF52540">
    <property type="entry name" value="P-loop containing nucleoside triphosphate hydrolases"/>
    <property type="match status" value="1"/>
</dbReference>
<proteinExistence type="predicted"/>
<dbReference type="Pfam" id="PF00023">
    <property type="entry name" value="Ank"/>
    <property type="match status" value="1"/>
</dbReference>
<dbReference type="Gene3D" id="1.25.40.20">
    <property type="entry name" value="Ankyrin repeat-containing domain"/>
    <property type="match status" value="2"/>
</dbReference>
<sequence>MSASQTSTPVQENLDPLVLGSELWESARKRLQDEGALNDTKLQQLNSPQNDTPEKVVRALESNREKVEANHGDRLDRLIERLSTLCGMVDTWMIFAPETVHIVWTAFRVLTEFFAAKEKFREVILDAMDTMTNAILFCDIFISQCRIWSKAPNVAKEVRQIIPQIYYDIHCLFFETLKWTMPDAKQGALRAIGRNFKITITAMFGKTREFELFIQSMTKQLERLRHLNAENNHIFVVEAFKELCTMTANNQQTLEQLVRSFASFTDQSAPRFEQLVNDRTAQLMNKIEAVESSRRNEEEDQKMEQAFLKKLEWLQDGTKLKASEPDEERLEKTKKMSKGTCGWILHEEEFQSWHVGTEKKLLWVVGRAGSGKSFLCSSITNHLLMSNAEEDIGTPIVISFFCRIGDESRCTGEKIMLHILVQLFSTLSRPRGTLATSNDPQAGMERSQILAKSVQILREETEKKHQDRVASSLDITTCASVFSTIATELPCKIFIVIDALDECIDRRDNQLLDVLVGMAEQMHNIHLLVSSRDEHDIKIILLPDKGREFASRIEVGEDSTKEDIGRYLEGVLSHDYKFRPKDVKSWAEIIVARSEGIFQYAAMAIRHLHALEAMANPDAAIKRLPKGLSKLYDQRLLEMVQPAQKCFHIMLRWLACGEGPVKLMPIIDEFGRCYLDKSQIDEAEASENGTVAADEDEAKTKAFMDFLNPHVRDFIKYNQETTVIEVQHASIMDWINDTVGKASDSPTWDIHPQRGHFIMAQNFMRTLTHPSFQRRYLSSSSEPTTELRYEVTHWDYHVRKAEAISSTKDRSSAEWKSLYDEIDTFMGLGNSNKAFFDIWAKQVKVSDTPIRVAAQLGLLCTLERFFDRAQEDGQYDVLGFKDGNGNSPLHLVCQGKGNLIGLEFILERDASQVNVKAGDDGETPLLMMFRLCSRPKFQPSPERFLVCVQQLLQRGAQADVKGRRLRTCLHYAMRLGSLEICDEIIKQKNVDINAQTERGSTPLHVLIRIHKPSVKMPLRLLQTQSFEAAEAKLSVQIAQRLLDAGADVQRTDENGRTLLIEAASAGNTEIAQMILERAVDNVNVRSGMSGETALHKAAEGGNSRLVRLLLENGADITLQDKRKNMTAFDIALRPWSYLNMYPLSLSGLDPGCRGFFAGFEDILQILLEKTPKDQWNVEILSQAIEMKSTKLCRLFASFVHIVDAHGWTPLLHAEQEDEEIHQLLMGLDRASTQRKPLATSALNLKKPTSWTNWSNGDSLCVTGGGLTVSGSGASSDRHRLSIQSDHPVPARQKFYFEIRIEELGTQYPQK</sequence>
<evidence type="ECO:0000313" key="4">
    <source>
        <dbReference type="EMBL" id="KAK7524547.1"/>
    </source>
</evidence>
<protein>
    <recommendedName>
        <fullName evidence="3">Nephrocystin 3-like N-terminal domain-containing protein</fullName>
    </recommendedName>
</protein>
<name>A0ABR1L2Q5_9PEZI</name>
<dbReference type="Gene3D" id="3.40.50.300">
    <property type="entry name" value="P-loop containing nucleotide triphosphate hydrolases"/>
    <property type="match status" value="1"/>
</dbReference>
<dbReference type="PROSITE" id="PS50088">
    <property type="entry name" value="ANK_REPEAT"/>
    <property type="match status" value="1"/>
</dbReference>
<keyword evidence="5" id="KW-1185">Reference proteome</keyword>
<feature type="domain" description="Nephrocystin 3-like N-terminal" evidence="3">
    <location>
        <begin position="339"/>
        <end position="532"/>
    </location>
</feature>
<dbReference type="SMART" id="SM00248">
    <property type="entry name" value="ANK"/>
    <property type="match status" value="6"/>
</dbReference>
<accession>A0ABR1L2Q5</accession>
<dbReference type="SUPFAM" id="SSF48403">
    <property type="entry name" value="Ankyrin repeat"/>
    <property type="match status" value="1"/>
</dbReference>
<feature type="repeat" description="ANK" evidence="2">
    <location>
        <begin position="1089"/>
        <end position="1121"/>
    </location>
</feature>
<dbReference type="PROSITE" id="PS50297">
    <property type="entry name" value="ANK_REP_REGION"/>
    <property type="match status" value="1"/>
</dbReference>
<dbReference type="InterPro" id="IPR027417">
    <property type="entry name" value="P-loop_NTPase"/>
</dbReference>
<evidence type="ECO:0000259" key="3">
    <source>
        <dbReference type="Pfam" id="PF24883"/>
    </source>
</evidence>
<evidence type="ECO:0000313" key="5">
    <source>
        <dbReference type="Proteomes" id="UP001363622"/>
    </source>
</evidence>
<dbReference type="InterPro" id="IPR056884">
    <property type="entry name" value="NPHP3-like_N"/>
</dbReference>
<evidence type="ECO:0000256" key="1">
    <source>
        <dbReference type="ARBA" id="ARBA00022737"/>
    </source>
</evidence>
<dbReference type="Proteomes" id="UP001363622">
    <property type="component" value="Unassembled WGS sequence"/>
</dbReference>
<dbReference type="InterPro" id="IPR036770">
    <property type="entry name" value="Ankyrin_rpt-contain_sf"/>
</dbReference>
<dbReference type="PANTHER" id="PTHR24118">
    <property type="entry name" value="POTE ANKYRIN DOMAIN"/>
    <property type="match status" value="1"/>
</dbReference>
<dbReference type="Pfam" id="PF12796">
    <property type="entry name" value="Ank_2"/>
    <property type="match status" value="1"/>
</dbReference>
<keyword evidence="1" id="KW-0677">Repeat</keyword>
<dbReference type="EMBL" id="JBBPHU010000001">
    <property type="protein sequence ID" value="KAK7524547.1"/>
    <property type="molecule type" value="Genomic_DNA"/>
</dbReference>
<gene>
    <name evidence="4" type="ORF">IWZ03DRAFT_26672</name>
</gene>
<comment type="caution">
    <text evidence="4">The sequence shown here is derived from an EMBL/GenBank/DDBJ whole genome shotgun (WGS) entry which is preliminary data.</text>
</comment>
<dbReference type="PANTHER" id="PTHR24118:SF99">
    <property type="entry name" value="POTE ANKYRIN DOMAIN FAMILY MEMBER 3C-RELATED"/>
    <property type="match status" value="1"/>
</dbReference>
<reference evidence="4 5" key="1">
    <citation type="submission" date="2024-04" db="EMBL/GenBank/DDBJ databases">
        <title>Phyllosticta paracitricarpa is synonymous to the EU quarantine fungus P. citricarpa based on phylogenomic analyses.</title>
        <authorList>
            <consortium name="Lawrence Berkeley National Laboratory"/>
            <person name="Van Ingen-Buijs V.A."/>
            <person name="Van Westerhoven A.C."/>
            <person name="Haridas S."/>
            <person name="Skiadas P."/>
            <person name="Martin F."/>
            <person name="Groenewald J.Z."/>
            <person name="Crous P.W."/>
            <person name="Seidl M.F."/>
        </authorList>
    </citation>
    <scope>NUCLEOTIDE SEQUENCE [LARGE SCALE GENOMIC DNA]</scope>
    <source>
        <strain evidence="4 5">CBS 123371</strain>
    </source>
</reference>
<keyword evidence="2" id="KW-0040">ANK repeat</keyword>
<dbReference type="Pfam" id="PF24883">
    <property type="entry name" value="NPHP3_N"/>
    <property type="match status" value="1"/>
</dbReference>
<dbReference type="InterPro" id="IPR002110">
    <property type="entry name" value="Ankyrin_rpt"/>
</dbReference>
<organism evidence="4 5">
    <name type="scientific">Phyllosticta citriasiana</name>
    <dbReference type="NCBI Taxonomy" id="595635"/>
    <lineage>
        <taxon>Eukaryota</taxon>
        <taxon>Fungi</taxon>
        <taxon>Dikarya</taxon>
        <taxon>Ascomycota</taxon>
        <taxon>Pezizomycotina</taxon>
        <taxon>Dothideomycetes</taxon>
        <taxon>Dothideomycetes incertae sedis</taxon>
        <taxon>Botryosphaeriales</taxon>
        <taxon>Phyllostictaceae</taxon>
        <taxon>Phyllosticta</taxon>
    </lineage>
</organism>
<evidence type="ECO:0000256" key="2">
    <source>
        <dbReference type="PROSITE-ProRule" id="PRU00023"/>
    </source>
</evidence>